<dbReference type="SUPFAM" id="SSF52172">
    <property type="entry name" value="CheY-like"/>
    <property type="match status" value="1"/>
</dbReference>
<feature type="modified residue" description="4-aspartylphosphate" evidence="6">
    <location>
        <position position="53"/>
    </location>
</feature>
<evidence type="ECO:0000259" key="7">
    <source>
        <dbReference type="PROSITE" id="PS50110"/>
    </source>
</evidence>
<evidence type="ECO:0000256" key="4">
    <source>
        <dbReference type="ARBA" id="ARBA00023125"/>
    </source>
</evidence>
<name>A0A9D1MRZ3_9PROT</name>
<keyword evidence="3" id="KW-0805">Transcription regulation</keyword>
<evidence type="ECO:0000256" key="6">
    <source>
        <dbReference type="PROSITE-ProRule" id="PRU00169"/>
    </source>
</evidence>
<organism evidence="8 9">
    <name type="scientific">Candidatus Enterousia avicola</name>
    <dbReference type="NCBI Taxonomy" id="2840787"/>
    <lineage>
        <taxon>Bacteria</taxon>
        <taxon>Pseudomonadati</taxon>
        <taxon>Pseudomonadota</taxon>
        <taxon>Alphaproteobacteria</taxon>
        <taxon>Candidatus Enterousia</taxon>
    </lineage>
</organism>
<proteinExistence type="predicted"/>
<dbReference type="CDD" id="cd17574">
    <property type="entry name" value="REC_OmpR"/>
    <property type="match status" value="1"/>
</dbReference>
<dbReference type="PANTHER" id="PTHR48111:SF1">
    <property type="entry name" value="TWO-COMPONENT RESPONSE REGULATOR ORR33"/>
    <property type="match status" value="1"/>
</dbReference>
<dbReference type="InterPro" id="IPR039420">
    <property type="entry name" value="WalR-like"/>
</dbReference>
<dbReference type="PANTHER" id="PTHR48111">
    <property type="entry name" value="REGULATOR OF RPOS"/>
    <property type="match status" value="1"/>
</dbReference>
<dbReference type="Pfam" id="PF00072">
    <property type="entry name" value="Response_reg"/>
    <property type="match status" value="1"/>
</dbReference>
<dbReference type="GO" id="GO:0006355">
    <property type="term" value="P:regulation of DNA-templated transcription"/>
    <property type="evidence" value="ECO:0007669"/>
    <property type="project" value="TreeGrafter"/>
</dbReference>
<dbReference type="GO" id="GO:0000156">
    <property type="term" value="F:phosphorelay response regulator activity"/>
    <property type="evidence" value="ECO:0007669"/>
    <property type="project" value="TreeGrafter"/>
</dbReference>
<dbReference type="GO" id="GO:0005829">
    <property type="term" value="C:cytosol"/>
    <property type="evidence" value="ECO:0007669"/>
    <property type="project" value="TreeGrafter"/>
</dbReference>
<evidence type="ECO:0000313" key="9">
    <source>
        <dbReference type="Proteomes" id="UP000824142"/>
    </source>
</evidence>
<keyword evidence="2" id="KW-0902">Two-component regulatory system</keyword>
<reference evidence="8" key="2">
    <citation type="journal article" date="2021" name="PeerJ">
        <title>Extensive microbial diversity within the chicken gut microbiome revealed by metagenomics and culture.</title>
        <authorList>
            <person name="Gilroy R."/>
            <person name="Ravi A."/>
            <person name="Getino M."/>
            <person name="Pursley I."/>
            <person name="Horton D.L."/>
            <person name="Alikhan N.F."/>
            <person name="Baker D."/>
            <person name="Gharbi K."/>
            <person name="Hall N."/>
            <person name="Watson M."/>
            <person name="Adriaenssens E.M."/>
            <person name="Foster-Nyarko E."/>
            <person name="Jarju S."/>
            <person name="Secka A."/>
            <person name="Antonio M."/>
            <person name="Oren A."/>
            <person name="Chaudhuri R.R."/>
            <person name="La Ragione R."/>
            <person name="Hildebrand F."/>
            <person name="Pallen M.J."/>
        </authorList>
    </citation>
    <scope>NUCLEOTIDE SEQUENCE</scope>
    <source>
        <strain evidence="8">CHK136-897</strain>
    </source>
</reference>
<accession>A0A9D1MRZ3</accession>
<dbReference type="SMART" id="SM00448">
    <property type="entry name" value="REC"/>
    <property type="match status" value="1"/>
</dbReference>
<dbReference type="AlphaFoldDB" id="A0A9D1MRZ3"/>
<gene>
    <name evidence="8" type="ORF">IAC63_00685</name>
</gene>
<dbReference type="PROSITE" id="PS50110">
    <property type="entry name" value="RESPONSE_REGULATORY"/>
    <property type="match status" value="1"/>
</dbReference>
<dbReference type="GO" id="GO:0032993">
    <property type="term" value="C:protein-DNA complex"/>
    <property type="evidence" value="ECO:0007669"/>
    <property type="project" value="TreeGrafter"/>
</dbReference>
<feature type="domain" description="Response regulatory" evidence="7">
    <location>
        <begin position="4"/>
        <end position="118"/>
    </location>
</feature>
<keyword evidence="1 6" id="KW-0597">Phosphoprotein</keyword>
<sequence>MNKTVLIIDDDDMLRKTLTRGLRDNNFEVITAESAETAEELIKRIEVDAIVLDRMMGGKDGLTFLKDMRDKGSNVPVIMLTAMSGAENAIDGLSGGANDYLAKPFQLKELVLRLNNIIKNYIKPEETLPEGLIFTDEEFFIKDTSSNIPRILPLSGEEKKLLRQLTTPIGNISPAAPMVAKRLRNKLNVVLSGVDIITIRGRGYKLIRVDTIKNNNGVNK</sequence>
<evidence type="ECO:0000256" key="3">
    <source>
        <dbReference type="ARBA" id="ARBA00023015"/>
    </source>
</evidence>
<evidence type="ECO:0000256" key="1">
    <source>
        <dbReference type="ARBA" id="ARBA00022553"/>
    </source>
</evidence>
<reference evidence="8" key="1">
    <citation type="submission" date="2020-10" db="EMBL/GenBank/DDBJ databases">
        <authorList>
            <person name="Gilroy R."/>
        </authorList>
    </citation>
    <scope>NUCLEOTIDE SEQUENCE</scope>
    <source>
        <strain evidence="8">CHK136-897</strain>
    </source>
</reference>
<evidence type="ECO:0000256" key="2">
    <source>
        <dbReference type="ARBA" id="ARBA00023012"/>
    </source>
</evidence>
<keyword evidence="4" id="KW-0238">DNA-binding</keyword>
<dbReference type="Gene3D" id="3.40.50.2300">
    <property type="match status" value="1"/>
</dbReference>
<dbReference type="InterPro" id="IPR001789">
    <property type="entry name" value="Sig_transdc_resp-reg_receiver"/>
</dbReference>
<comment type="caution">
    <text evidence="8">The sequence shown here is derived from an EMBL/GenBank/DDBJ whole genome shotgun (WGS) entry which is preliminary data.</text>
</comment>
<dbReference type="InterPro" id="IPR011006">
    <property type="entry name" value="CheY-like_superfamily"/>
</dbReference>
<dbReference type="EMBL" id="DVNO01000005">
    <property type="protein sequence ID" value="HIU65142.1"/>
    <property type="molecule type" value="Genomic_DNA"/>
</dbReference>
<evidence type="ECO:0000313" key="8">
    <source>
        <dbReference type="EMBL" id="HIU65142.1"/>
    </source>
</evidence>
<keyword evidence="5" id="KW-0804">Transcription</keyword>
<protein>
    <submittedName>
        <fullName evidence="8">Response regulator transcription factor</fullName>
    </submittedName>
</protein>
<dbReference type="GO" id="GO:0000976">
    <property type="term" value="F:transcription cis-regulatory region binding"/>
    <property type="evidence" value="ECO:0007669"/>
    <property type="project" value="TreeGrafter"/>
</dbReference>
<dbReference type="Proteomes" id="UP000824142">
    <property type="component" value="Unassembled WGS sequence"/>
</dbReference>
<evidence type="ECO:0000256" key="5">
    <source>
        <dbReference type="ARBA" id="ARBA00023163"/>
    </source>
</evidence>